<evidence type="ECO:0000313" key="7">
    <source>
        <dbReference type="EMBL" id="KUK46314.1"/>
    </source>
</evidence>
<dbReference type="GO" id="GO:0005886">
    <property type="term" value="C:plasma membrane"/>
    <property type="evidence" value="ECO:0007669"/>
    <property type="project" value="UniProtKB-SubCell"/>
</dbReference>
<feature type="transmembrane region" description="Helical" evidence="6">
    <location>
        <begin position="110"/>
        <end position="133"/>
    </location>
</feature>
<dbReference type="Proteomes" id="UP000064249">
    <property type="component" value="Unassembled WGS sequence"/>
</dbReference>
<proteinExistence type="predicted"/>
<dbReference type="InterPro" id="IPR039672">
    <property type="entry name" value="MFS_2"/>
</dbReference>
<organism evidence="7 8">
    <name type="scientific">Anaerolinea thermophila</name>
    <dbReference type="NCBI Taxonomy" id="167964"/>
    <lineage>
        <taxon>Bacteria</taxon>
        <taxon>Bacillati</taxon>
        <taxon>Chloroflexota</taxon>
        <taxon>Anaerolineae</taxon>
        <taxon>Anaerolineales</taxon>
        <taxon>Anaerolineaceae</taxon>
        <taxon>Anaerolinea</taxon>
    </lineage>
</organism>
<feature type="transmembrane region" description="Helical" evidence="6">
    <location>
        <begin position="27"/>
        <end position="52"/>
    </location>
</feature>
<evidence type="ECO:0000256" key="6">
    <source>
        <dbReference type="SAM" id="Phobius"/>
    </source>
</evidence>
<keyword evidence="5 6" id="KW-0472">Membrane</keyword>
<dbReference type="GO" id="GO:0006814">
    <property type="term" value="P:sodium ion transport"/>
    <property type="evidence" value="ECO:0007669"/>
    <property type="project" value="InterPro"/>
</dbReference>
<dbReference type="GO" id="GO:0008643">
    <property type="term" value="P:carbohydrate transport"/>
    <property type="evidence" value="ECO:0007669"/>
    <property type="project" value="InterPro"/>
</dbReference>
<keyword evidence="4 6" id="KW-1133">Transmembrane helix</keyword>
<dbReference type="GO" id="GO:0015293">
    <property type="term" value="F:symporter activity"/>
    <property type="evidence" value="ECO:0007669"/>
    <property type="project" value="InterPro"/>
</dbReference>
<accession>A0A101FXJ6</accession>
<dbReference type="InterPro" id="IPR018043">
    <property type="entry name" value="Na/Gal_symport_CS"/>
</dbReference>
<sequence>MQKKLPLWTKIVYGSGDFGYSMTNSIIAAYFLLFLTDVVGMSAATAGIAILIGRTWDYINDPLIGNFSDRTKTRWGRRRPFLLFGAVPFAITFAMLWYKPAFVDQTALAVYYTLAYVLYDAAQTFVFMPYFALTPELTDDYDERTSLTSYRMVFNIMGGLIAFTIPLMVVGSFSPENASNVQRMGLIFGALSAIPLFLIFFKTRETPNLIPYEKPNILNSIKVALKNRPFVLGAVVYLATWTSMNVVQTVLLYYVKYVLLKESMSDILMGLIFITAIIALPLWNWVSKKLDKRKAYALGISFWAVAQILLMSLTSSTPIGWVMALCVVAGVGVSAAHVLPWAMIPDAIEYGELNTGERHEGVFYSLVTLMAKVASSIAIPLTAFVLEFTGYIPNSSTQPQSALNGIRFLIGPVPAVFLIVGIVFALRYPLERNEFNAILGKLKKQRAEGKKETIPEE</sequence>
<evidence type="ECO:0000313" key="8">
    <source>
        <dbReference type="Proteomes" id="UP000064249"/>
    </source>
</evidence>
<comment type="subcellular location">
    <subcellularLocation>
        <location evidence="1">Cell membrane</location>
        <topology evidence="1">Multi-pass membrane protein</topology>
    </subcellularLocation>
</comment>
<evidence type="ECO:0000256" key="5">
    <source>
        <dbReference type="ARBA" id="ARBA00023136"/>
    </source>
</evidence>
<reference evidence="7 8" key="1">
    <citation type="journal article" date="2015" name="MBio">
        <title>Genome-Resolved Metagenomic Analysis Reveals Roles for Candidate Phyla and Other Microbial Community Members in Biogeochemical Transformations in Oil Reservoirs.</title>
        <authorList>
            <person name="Hu P."/>
            <person name="Tom L."/>
            <person name="Singh A."/>
            <person name="Thomas B.C."/>
            <person name="Baker B.J."/>
            <person name="Piceno Y.M."/>
            <person name="Andersen G.L."/>
            <person name="Banfield J.F."/>
        </authorList>
    </citation>
    <scope>NUCLEOTIDE SEQUENCE [LARGE SCALE GENOMIC DNA]</scope>
    <source>
        <strain evidence="7">46_16</strain>
    </source>
</reference>
<evidence type="ECO:0000256" key="2">
    <source>
        <dbReference type="ARBA" id="ARBA00022475"/>
    </source>
</evidence>
<feature type="transmembrane region" description="Helical" evidence="6">
    <location>
        <begin position="267"/>
        <end position="286"/>
    </location>
</feature>
<dbReference type="PANTHER" id="PTHR11328">
    <property type="entry name" value="MAJOR FACILITATOR SUPERFAMILY DOMAIN-CONTAINING PROTEIN"/>
    <property type="match status" value="1"/>
</dbReference>
<evidence type="ECO:0000256" key="4">
    <source>
        <dbReference type="ARBA" id="ARBA00022989"/>
    </source>
</evidence>
<dbReference type="InterPro" id="IPR001927">
    <property type="entry name" value="Na/Gal_symport"/>
</dbReference>
<feature type="transmembrane region" description="Helical" evidence="6">
    <location>
        <begin position="362"/>
        <end position="386"/>
    </location>
</feature>
<feature type="transmembrane region" description="Helical" evidence="6">
    <location>
        <begin position="153"/>
        <end position="173"/>
    </location>
</feature>
<dbReference type="Gene3D" id="1.20.1250.20">
    <property type="entry name" value="MFS general substrate transporter like domains"/>
    <property type="match status" value="2"/>
</dbReference>
<comment type="caution">
    <text evidence="7">The sequence shown here is derived from an EMBL/GenBank/DDBJ whole genome shotgun (WGS) entry which is preliminary data.</text>
</comment>
<protein>
    <submittedName>
        <fullName evidence="7">Putative sodium:galactoside symporter protein</fullName>
    </submittedName>
</protein>
<gene>
    <name evidence="7" type="ORF">XD73_0809</name>
</gene>
<dbReference type="Pfam" id="PF13347">
    <property type="entry name" value="MFS_2"/>
    <property type="match status" value="1"/>
</dbReference>
<feature type="transmembrane region" description="Helical" evidence="6">
    <location>
        <begin position="185"/>
        <end position="201"/>
    </location>
</feature>
<name>A0A101FXJ6_9CHLR</name>
<dbReference type="PANTHER" id="PTHR11328:SF28">
    <property type="entry name" value="MAJOR FACILITATOR SUPERFAMILY DOMAIN-CONTAINING PROTEIN 12"/>
    <property type="match status" value="1"/>
</dbReference>
<dbReference type="PROSITE" id="PS00872">
    <property type="entry name" value="NA_GALACTOSIDE_SYMP"/>
    <property type="match status" value="1"/>
</dbReference>
<feature type="transmembrane region" description="Helical" evidence="6">
    <location>
        <begin position="80"/>
        <end position="98"/>
    </location>
</feature>
<feature type="transmembrane region" description="Helical" evidence="6">
    <location>
        <begin position="230"/>
        <end position="255"/>
    </location>
</feature>
<keyword evidence="3 6" id="KW-0812">Transmembrane</keyword>
<dbReference type="SUPFAM" id="SSF103473">
    <property type="entry name" value="MFS general substrate transporter"/>
    <property type="match status" value="1"/>
</dbReference>
<keyword evidence="2" id="KW-1003">Cell membrane</keyword>
<feature type="transmembrane region" description="Helical" evidence="6">
    <location>
        <begin position="406"/>
        <end position="426"/>
    </location>
</feature>
<dbReference type="AlphaFoldDB" id="A0A101FXJ6"/>
<dbReference type="InterPro" id="IPR036259">
    <property type="entry name" value="MFS_trans_sf"/>
</dbReference>
<feature type="transmembrane region" description="Helical" evidence="6">
    <location>
        <begin position="319"/>
        <end position="342"/>
    </location>
</feature>
<dbReference type="NCBIfam" id="TIGR00792">
    <property type="entry name" value="gph"/>
    <property type="match status" value="1"/>
</dbReference>
<evidence type="ECO:0000256" key="1">
    <source>
        <dbReference type="ARBA" id="ARBA00004651"/>
    </source>
</evidence>
<dbReference type="EMBL" id="LGFU01000040">
    <property type="protein sequence ID" value="KUK46314.1"/>
    <property type="molecule type" value="Genomic_DNA"/>
</dbReference>
<dbReference type="CDD" id="cd17332">
    <property type="entry name" value="MFS_MelB_like"/>
    <property type="match status" value="1"/>
</dbReference>
<evidence type="ECO:0000256" key="3">
    <source>
        <dbReference type="ARBA" id="ARBA00022692"/>
    </source>
</evidence>
<feature type="transmembrane region" description="Helical" evidence="6">
    <location>
        <begin position="295"/>
        <end position="313"/>
    </location>
</feature>